<dbReference type="SMR" id="A0A0R0IWB7"/>
<proteinExistence type="predicted"/>
<sequence>MDRGREGDKRIGVAAKLSSQLDRIIQTFESSVSAQDPTSITACVAKLKDLPGLEHGSELFYKATKLMKKGKTGSPLLL</sequence>
<dbReference type="AlphaFoldDB" id="A0A0R0IWB7"/>
<organism evidence="1">
    <name type="scientific">Glycine max</name>
    <name type="common">Soybean</name>
    <name type="synonym">Glycine hispida</name>
    <dbReference type="NCBI Taxonomy" id="3847"/>
    <lineage>
        <taxon>Eukaryota</taxon>
        <taxon>Viridiplantae</taxon>
        <taxon>Streptophyta</taxon>
        <taxon>Embryophyta</taxon>
        <taxon>Tracheophyta</taxon>
        <taxon>Spermatophyta</taxon>
        <taxon>Magnoliopsida</taxon>
        <taxon>eudicotyledons</taxon>
        <taxon>Gunneridae</taxon>
        <taxon>Pentapetalae</taxon>
        <taxon>rosids</taxon>
        <taxon>fabids</taxon>
        <taxon>Fabales</taxon>
        <taxon>Fabaceae</taxon>
        <taxon>Papilionoideae</taxon>
        <taxon>50 kb inversion clade</taxon>
        <taxon>NPAAA clade</taxon>
        <taxon>indigoferoid/millettioid clade</taxon>
        <taxon>Phaseoleae</taxon>
        <taxon>Glycine</taxon>
        <taxon>Glycine subgen. Soja</taxon>
    </lineage>
</organism>
<dbReference type="Gramene" id="KRH45378">
    <property type="protein sequence ID" value="KRH45378"/>
    <property type="gene ID" value="GLYMA_08G267500"/>
</dbReference>
<dbReference type="Proteomes" id="UP000008827">
    <property type="component" value="Chromosome 8"/>
</dbReference>
<dbReference type="PaxDb" id="3847-GLYMA02G27050.2"/>
<accession>A0A0R0IWB7</accession>
<reference evidence="1" key="3">
    <citation type="submission" date="2018-07" db="EMBL/GenBank/DDBJ databases">
        <title>WGS assembly of Glycine max.</title>
        <authorList>
            <person name="Schmutz J."/>
            <person name="Cannon S."/>
            <person name="Schlueter J."/>
            <person name="Ma J."/>
            <person name="Mitros T."/>
            <person name="Nelson W."/>
            <person name="Hyten D."/>
            <person name="Song Q."/>
            <person name="Thelen J."/>
            <person name="Cheng J."/>
            <person name="Xu D."/>
            <person name="Hellsten U."/>
            <person name="May G."/>
            <person name="Yu Y."/>
            <person name="Sakurai T."/>
            <person name="Umezawa T."/>
            <person name="Bhattacharyya M."/>
            <person name="Sandhu D."/>
            <person name="Valliyodan B."/>
            <person name="Lindquist E."/>
            <person name="Peto M."/>
            <person name="Grant D."/>
            <person name="Shu S."/>
            <person name="Goodstein D."/>
            <person name="Barry K."/>
            <person name="Futrell-Griggs M."/>
            <person name="Abernathy B."/>
            <person name="Du J."/>
            <person name="Tian Z."/>
            <person name="Zhu L."/>
            <person name="Gill N."/>
            <person name="Joshi T."/>
            <person name="Libault M."/>
            <person name="Sethuraman A."/>
            <person name="Zhang X."/>
            <person name="Shinozaki K."/>
            <person name="Nguyen H."/>
            <person name="Wing R."/>
            <person name="Cregan P."/>
            <person name="Specht J."/>
            <person name="Grimwood J."/>
            <person name="Rokhsar D."/>
            <person name="Stacey G."/>
            <person name="Shoemaker R."/>
            <person name="Jackson S."/>
        </authorList>
    </citation>
    <scope>NUCLEOTIDE SEQUENCE</scope>
    <source>
        <tissue evidence="1">Callus</tissue>
    </source>
</reference>
<dbReference type="EnsemblPlants" id="KRH45378">
    <property type="protein sequence ID" value="KRH45378"/>
    <property type="gene ID" value="GLYMA_08G267500"/>
</dbReference>
<dbReference type="EMBL" id="CM000841">
    <property type="protein sequence ID" value="KRH45378.1"/>
    <property type="molecule type" value="Genomic_DNA"/>
</dbReference>
<dbReference type="InParanoid" id="A0A0R0IWB7"/>
<gene>
    <name evidence="1" type="ORF">GLYMA_08G267500</name>
</gene>
<protein>
    <submittedName>
        <fullName evidence="1 2">Uncharacterized protein</fullName>
    </submittedName>
</protein>
<name>A0A0R0IWB7_SOYBN</name>
<keyword evidence="3" id="KW-1185">Reference proteome</keyword>
<dbReference type="OrthoDB" id="4955136at2759"/>
<evidence type="ECO:0000313" key="1">
    <source>
        <dbReference type="EMBL" id="KRH45378.1"/>
    </source>
</evidence>
<reference evidence="2" key="2">
    <citation type="submission" date="2018-02" db="UniProtKB">
        <authorList>
            <consortium name="EnsemblPlants"/>
        </authorList>
    </citation>
    <scope>IDENTIFICATION</scope>
    <source>
        <strain evidence="2">Williams 82</strain>
    </source>
</reference>
<evidence type="ECO:0000313" key="2">
    <source>
        <dbReference type="EnsemblPlants" id="KRH45378"/>
    </source>
</evidence>
<evidence type="ECO:0000313" key="3">
    <source>
        <dbReference type="Proteomes" id="UP000008827"/>
    </source>
</evidence>
<reference evidence="1 2" key="1">
    <citation type="journal article" date="2010" name="Nature">
        <title>Genome sequence of the palaeopolyploid soybean.</title>
        <authorList>
            <person name="Schmutz J."/>
            <person name="Cannon S.B."/>
            <person name="Schlueter J."/>
            <person name="Ma J."/>
            <person name="Mitros T."/>
            <person name="Nelson W."/>
            <person name="Hyten D.L."/>
            <person name="Song Q."/>
            <person name="Thelen J.J."/>
            <person name="Cheng J."/>
            <person name="Xu D."/>
            <person name="Hellsten U."/>
            <person name="May G.D."/>
            <person name="Yu Y."/>
            <person name="Sakurai T."/>
            <person name="Umezawa T."/>
            <person name="Bhattacharyya M.K."/>
            <person name="Sandhu D."/>
            <person name="Valliyodan B."/>
            <person name="Lindquist E."/>
            <person name="Peto M."/>
            <person name="Grant D."/>
            <person name="Shu S."/>
            <person name="Goodstein D."/>
            <person name="Barry K."/>
            <person name="Futrell-Griggs M."/>
            <person name="Abernathy B."/>
            <person name="Du J."/>
            <person name="Tian Z."/>
            <person name="Zhu L."/>
            <person name="Gill N."/>
            <person name="Joshi T."/>
            <person name="Libault M."/>
            <person name="Sethuraman A."/>
            <person name="Zhang X.-C."/>
            <person name="Shinozaki K."/>
            <person name="Nguyen H.T."/>
            <person name="Wing R.A."/>
            <person name="Cregan P."/>
            <person name="Specht J."/>
            <person name="Grimwood J."/>
            <person name="Rokhsar D."/>
            <person name="Stacey G."/>
            <person name="Shoemaker R.C."/>
            <person name="Jackson S.A."/>
        </authorList>
    </citation>
    <scope>NUCLEOTIDE SEQUENCE [LARGE SCALE GENOMIC DNA]</scope>
    <source>
        <strain evidence="2">cv. Williams 82</strain>
        <tissue evidence="1">Callus</tissue>
    </source>
</reference>